<dbReference type="EMBL" id="QPJD01000007">
    <property type="protein sequence ID" value="RCW47963.1"/>
    <property type="molecule type" value="Genomic_DNA"/>
</dbReference>
<dbReference type="OrthoDB" id="2831254at2"/>
<dbReference type="PANTHER" id="PTHR43280">
    <property type="entry name" value="ARAC-FAMILY TRANSCRIPTIONAL REGULATOR"/>
    <property type="match status" value="1"/>
</dbReference>
<accession>A0A368W6R3</accession>
<organism evidence="5 6">
    <name type="scientific">Paenibacillus prosopidis</name>
    <dbReference type="NCBI Taxonomy" id="630520"/>
    <lineage>
        <taxon>Bacteria</taxon>
        <taxon>Bacillati</taxon>
        <taxon>Bacillota</taxon>
        <taxon>Bacilli</taxon>
        <taxon>Bacillales</taxon>
        <taxon>Paenibacillaceae</taxon>
        <taxon>Paenibacillus</taxon>
    </lineage>
</organism>
<dbReference type="InterPro" id="IPR009057">
    <property type="entry name" value="Homeodomain-like_sf"/>
</dbReference>
<dbReference type="Pfam" id="PF02311">
    <property type="entry name" value="AraC_binding"/>
    <property type="match status" value="1"/>
</dbReference>
<dbReference type="PANTHER" id="PTHR43280:SF2">
    <property type="entry name" value="HTH-TYPE TRANSCRIPTIONAL REGULATOR EXSA"/>
    <property type="match status" value="1"/>
</dbReference>
<dbReference type="InterPro" id="IPR014710">
    <property type="entry name" value="RmlC-like_jellyroll"/>
</dbReference>
<dbReference type="Gene3D" id="2.60.120.10">
    <property type="entry name" value="Jelly Rolls"/>
    <property type="match status" value="1"/>
</dbReference>
<dbReference type="CDD" id="cd02209">
    <property type="entry name" value="cupin_XRE_C"/>
    <property type="match status" value="1"/>
</dbReference>
<dbReference type="InterPro" id="IPR003313">
    <property type="entry name" value="AraC-bd"/>
</dbReference>
<dbReference type="Pfam" id="PF12833">
    <property type="entry name" value="HTH_18"/>
    <property type="match status" value="1"/>
</dbReference>
<dbReference type="SMART" id="SM00342">
    <property type="entry name" value="HTH_ARAC"/>
    <property type="match status" value="1"/>
</dbReference>
<evidence type="ECO:0000313" key="5">
    <source>
        <dbReference type="EMBL" id="RCW47963.1"/>
    </source>
</evidence>
<evidence type="ECO:0000256" key="2">
    <source>
        <dbReference type="ARBA" id="ARBA00023125"/>
    </source>
</evidence>
<dbReference type="InterPro" id="IPR018060">
    <property type="entry name" value="HTH_AraC"/>
</dbReference>
<reference evidence="5 6" key="1">
    <citation type="submission" date="2018-07" db="EMBL/GenBank/DDBJ databases">
        <title>Genomic Encyclopedia of Type Strains, Phase III (KMG-III): the genomes of soil and plant-associated and newly described type strains.</title>
        <authorList>
            <person name="Whitman W."/>
        </authorList>
    </citation>
    <scope>NUCLEOTIDE SEQUENCE [LARGE SCALE GENOMIC DNA]</scope>
    <source>
        <strain evidence="5 6">CECT 7506</strain>
    </source>
</reference>
<evidence type="ECO:0000256" key="3">
    <source>
        <dbReference type="ARBA" id="ARBA00023163"/>
    </source>
</evidence>
<dbReference type="GO" id="GO:0003700">
    <property type="term" value="F:DNA-binding transcription factor activity"/>
    <property type="evidence" value="ECO:0007669"/>
    <property type="project" value="InterPro"/>
</dbReference>
<dbReference type="SUPFAM" id="SSF46689">
    <property type="entry name" value="Homeodomain-like"/>
    <property type="match status" value="2"/>
</dbReference>
<keyword evidence="2 5" id="KW-0238">DNA-binding</keyword>
<dbReference type="PROSITE" id="PS01124">
    <property type="entry name" value="HTH_ARAC_FAMILY_2"/>
    <property type="match status" value="1"/>
</dbReference>
<comment type="caution">
    <text evidence="5">The sequence shown here is derived from an EMBL/GenBank/DDBJ whole genome shotgun (WGS) entry which is preliminary data.</text>
</comment>
<evidence type="ECO:0000313" key="6">
    <source>
        <dbReference type="Proteomes" id="UP000252415"/>
    </source>
</evidence>
<name>A0A368W6R3_9BACL</name>
<dbReference type="Proteomes" id="UP000252415">
    <property type="component" value="Unassembled WGS sequence"/>
</dbReference>
<gene>
    <name evidence="5" type="ORF">DFP97_107165</name>
</gene>
<keyword evidence="3" id="KW-0804">Transcription</keyword>
<dbReference type="InterPro" id="IPR037923">
    <property type="entry name" value="HTH-like"/>
</dbReference>
<proteinExistence type="predicted"/>
<dbReference type="AlphaFoldDB" id="A0A368W6R3"/>
<dbReference type="RefSeq" id="WP_114380363.1">
    <property type="nucleotide sequence ID" value="NZ_QPJD01000007.1"/>
</dbReference>
<evidence type="ECO:0000259" key="4">
    <source>
        <dbReference type="PROSITE" id="PS01124"/>
    </source>
</evidence>
<dbReference type="PROSITE" id="PS00041">
    <property type="entry name" value="HTH_ARAC_FAMILY_1"/>
    <property type="match status" value="1"/>
</dbReference>
<evidence type="ECO:0000256" key="1">
    <source>
        <dbReference type="ARBA" id="ARBA00023015"/>
    </source>
</evidence>
<dbReference type="InterPro" id="IPR018062">
    <property type="entry name" value="HTH_AraC-typ_CS"/>
</dbReference>
<feature type="domain" description="HTH araC/xylS-type" evidence="4">
    <location>
        <begin position="190"/>
        <end position="288"/>
    </location>
</feature>
<sequence length="289" mass="34465">MLFQKLSPYIRVAMDSTVPSQWHLQERVLFDYELLYVKEGRVKVTIENQTYEGEPGDLFLFRPKQPHSIMKIGTGRLRQPHLHFDLIFKEDSPDVKISFKPLEEISEEEMMWFREDVLDSNSLKIASHLRLRNPIIIENMLFEIINEFQMKLPYYETNVKGMFIQLFIHLLRENYWNQNPHLVTNMDELVKIRNYLKHHIDQKVTVDELVHISGISKFYLIHLFKKTFGMSPIQYHQMLRIEKAKEIIQFTTDSLTVIAEKFGYSDIQSFSKAFKKIDGVKPSFYRKNK</sequence>
<dbReference type="SUPFAM" id="SSF51215">
    <property type="entry name" value="Regulatory protein AraC"/>
    <property type="match status" value="1"/>
</dbReference>
<dbReference type="PRINTS" id="PR00032">
    <property type="entry name" value="HTHARAC"/>
</dbReference>
<keyword evidence="1" id="KW-0805">Transcription regulation</keyword>
<dbReference type="InterPro" id="IPR020449">
    <property type="entry name" value="Tscrpt_reg_AraC-type_HTH"/>
</dbReference>
<protein>
    <submittedName>
        <fullName evidence="5">AraC-like DNA-binding protein</fullName>
    </submittedName>
</protein>
<dbReference type="Gene3D" id="1.10.10.60">
    <property type="entry name" value="Homeodomain-like"/>
    <property type="match status" value="2"/>
</dbReference>
<keyword evidence="6" id="KW-1185">Reference proteome</keyword>
<dbReference type="GO" id="GO:0043565">
    <property type="term" value="F:sequence-specific DNA binding"/>
    <property type="evidence" value="ECO:0007669"/>
    <property type="project" value="InterPro"/>
</dbReference>